<dbReference type="EMBL" id="NPDZ01000011">
    <property type="protein sequence ID" value="PJZ72310.1"/>
    <property type="molecule type" value="Genomic_DNA"/>
</dbReference>
<dbReference type="GO" id="GO:0016226">
    <property type="term" value="P:iron-sulfur cluster assembly"/>
    <property type="evidence" value="ECO:0007669"/>
    <property type="project" value="TreeGrafter"/>
</dbReference>
<dbReference type="PIRSF" id="PIRSF003113">
    <property type="entry name" value="BolA"/>
    <property type="match status" value="1"/>
</dbReference>
<reference evidence="4 5" key="1">
    <citation type="submission" date="2017-07" db="EMBL/GenBank/DDBJ databases">
        <title>Leptospira spp. isolated from tropical soils.</title>
        <authorList>
            <person name="Thibeaux R."/>
            <person name="Iraola G."/>
            <person name="Ferres I."/>
            <person name="Bierque E."/>
            <person name="Girault D."/>
            <person name="Soupe-Gilbert M.-E."/>
            <person name="Picardeau M."/>
            <person name="Goarant C."/>
        </authorList>
    </citation>
    <scope>NUCLEOTIDE SEQUENCE [LARGE SCALE GENOMIC DNA]</scope>
    <source>
        <strain evidence="3 5">FH1-B-B1</strain>
        <strain evidence="2 4">FH1-B-C1</strain>
    </source>
</reference>
<evidence type="ECO:0000313" key="2">
    <source>
        <dbReference type="EMBL" id="PJZ68601.1"/>
    </source>
</evidence>
<evidence type="ECO:0000313" key="5">
    <source>
        <dbReference type="Proteomes" id="UP000231990"/>
    </source>
</evidence>
<keyword evidence="4" id="KW-1185">Reference proteome</keyword>
<dbReference type="SUPFAM" id="SSF82657">
    <property type="entry name" value="BolA-like"/>
    <property type="match status" value="1"/>
</dbReference>
<comment type="similarity">
    <text evidence="1">Belongs to the BolA/IbaG family.</text>
</comment>
<dbReference type="AlphaFoldDB" id="A0A2M9ZJT9"/>
<sequence length="87" mass="9930">MENALRSLLEREFEPEILEIHDFSAEHAGHTGNPDSLPSGTHIRIFIRSRHFSNLDLLTQHRKVFNLLKEFISASGIHALELRTEAA</sequence>
<protein>
    <submittedName>
        <fullName evidence="3">BolA family transcriptional regulator</fullName>
    </submittedName>
</protein>
<dbReference type="OrthoDB" id="331000at2"/>
<name>A0A2M9ZJT9_9LEPT</name>
<comment type="caution">
    <text evidence="3">The sequence shown here is derived from an EMBL/GenBank/DDBJ whole genome shotgun (WGS) entry which is preliminary data.</text>
</comment>
<organism evidence="3 5">
    <name type="scientific">Leptospira perolatii</name>
    <dbReference type="NCBI Taxonomy" id="2023191"/>
    <lineage>
        <taxon>Bacteria</taxon>
        <taxon>Pseudomonadati</taxon>
        <taxon>Spirochaetota</taxon>
        <taxon>Spirochaetia</taxon>
        <taxon>Leptospirales</taxon>
        <taxon>Leptospiraceae</taxon>
        <taxon>Leptospira</taxon>
    </lineage>
</organism>
<dbReference type="InterPro" id="IPR036065">
    <property type="entry name" value="BolA-like_sf"/>
</dbReference>
<evidence type="ECO:0000313" key="3">
    <source>
        <dbReference type="EMBL" id="PJZ72310.1"/>
    </source>
</evidence>
<dbReference type="Pfam" id="PF01722">
    <property type="entry name" value="BolA"/>
    <property type="match status" value="1"/>
</dbReference>
<dbReference type="EMBL" id="NPDY01000019">
    <property type="protein sequence ID" value="PJZ68601.1"/>
    <property type="molecule type" value="Genomic_DNA"/>
</dbReference>
<dbReference type="InterPro" id="IPR002634">
    <property type="entry name" value="BolA"/>
</dbReference>
<evidence type="ECO:0000313" key="4">
    <source>
        <dbReference type="Proteomes" id="UP000231962"/>
    </source>
</evidence>
<gene>
    <name evidence="2" type="ORF">CH360_15390</name>
    <name evidence="3" type="ORF">CH373_14935</name>
</gene>
<evidence type="ECO:0000256" key="1">
    <source>
        <dbReference type="RuleBase" id="RU003860"/>
    </source>
</evidence>
<accession>A0A2M9ZJT9</accession>
<dbReference type="Proteomes" id="UP000231962">
    <property type="component" value="Unassembled WGS sequence"/>
</dbReference>
<dbReference type="Gene3D" id="3.30.300.90">
    <property type="entry name" value="BolA-like"/>
    <property type="match status" value="1"/>
</dbReference>
<proteinExistence type="inferred from homology"/>
<dbReference type="PANTHER" id="PTHR46230:SF7">
    <property type="entry name" value="BOLA-LIKE PROTEIN 1"/>
    <property type="match status" value="1"/>
</dbReference>
<dbReference type="PANTHER" id="PTHR46230">
    <property type="match status" value="1"/>
</dbReference>
<dbReference type="Proteomes" id="UP000231990">
    <property type="component" value="Unassembled WGS sequence"/>
</dbReference>